<evidence type="ECO:0000256" key="3">
    <source>
        <dbReference type="ARBA" id="ARBA00022989"/>
    </source>
</evidence>
<dbReference type="EMBL" id="ML975151">
    <property type="protein sequence ID" value="KAF1815920.1"/>
    <property type="molecule type" value="Genomic_DNA"/>
</dbReference>
<dbReference type="RefSeq" id="XP_033537551.1">
    <property type="nucleotide sequence ID" value="XM_033674346.1"/>
</dbReference>
<organism evidence="8">
    <name type="scientific">Eremomyces bilateralis CBS 781.70</name>
    <dbReference type="NCBI Taxonomy" id="1392243"/>
    <lineage>
        <taxon>Eukaryota</taxon>
        <taxon>Fungi</taxon>
        <taxon>Dikarya</taxon>
        <taxon>Ascomycota</taxon>
        <taxon>Pezizomycotina</taxon>
        <taxon>Dothideomycetes</taxon>
        <taxon>Dothideomycetes incertae sedis</taxon>
        <taxon>Eremomycetales</taxon>
        <taxon>Eremomycetaceae</taxon>
        <taxon>Eremomyces</taxon>
    </lineage>
</organism>
<feature type="transmembrane region" description="Helical" evidence="7">
    <location>
        <begin position="178"/>
        <end position="197"/>
    </location>
</feature>
<reference evidence="10" key="3">
    <citation type="submission" date="2025-04" db="UniProtKB">
        <authorList>
            <consortium name="RefSeq"/>
        </authorList>
    </citation>
    <scope>IDENTIFICATION</scope>
    <source>
        <strain evidence="10">CBS 781.70</strain>
    </source>
</reference>
<evidence type="ECO:0000256" key="6">
    <source>
        <dbReference type="ARBA" id="ARBA00037847"/>
    </source>
</evidence>
<evidence type="ECO:0000256" key="7">
    <source>
        <dbReference type="SAM" id="Phobius"/>
    </source>
</evidence>
<dbReference type="Pfam" id="PF05705">
    <property type="entry name" value="DUF829"/>
    <property type="match status" value="1"/>
</dbReference>
<keyword evidence="4 7" id="KW-0472">Membrane</keyword>
<keyword evidence="2 7" id="KW-0812">Transmembrane</keyword>
<dbReference type="InterPro" id="IPR008547">
    <property type="entry name" value="DUF829_TMEM53"/>
</dbReference>
<dbReference type="AlphaFoldDB" id="A0A6G1GDD5"/>
<reference evidence="8 10" key="1">
    <citation type="submission" date="2020-01" db="EMBL/GenBank/DDBJ databases">
        <authorList>
            <consortium name="DOE Joint Genome Institute"/>
            <person name="Haridas S."/>
            <person name="Albert R."/>
            <person name="Binder M."/>
            <person name="Bloem J."/>
            <person name="Labutti K."/>
            <person name="Salamov A."/>
            <person name="Andreopoulos B."/>
            <person name="Baker S.E."/>
            <person name="Barry K."/>
            <person name="Bills G."/>
            <person name="Bluhm B.H."/>
            <person name="Cannon C."/>
            <person name="Castanera R."/>
            <person name="Culley D.E."/>
            <person name="Daum C."/>
            <person name="Ezra D."/>
            <person name="Gonzalez J.B."/>
            <person name="Henrissat B."/>
            <person name="Kuo A."/>
            <person name="Liang C."/>
            <person name="Lipzen A."/>
            <person name="Lutzoni F."/>
            <person name="Magnuson J."/>
            <person name="Mondo S."/>
            <person name="Nolan M."/>
            <person name="Ohm R."/>
            <person name="Pangilinan J."/>
            <person name="Park H.-J."/>
            <person name="Ramirez L."/>
            <person name="Alfaro M."/>
            <person name="Sun H."/>
            <person name="Tritt A."/>
            <person name="Yoshinaga Y."/>
            <person name="Zwiers L.-H."/>
            <person name="Turgeon B.G."/>
            <person name="Goodwin S.B."/>
            <person name="Spatafora J.W."/>
            <person name="Crous P.W."/>
            <person name="Grigoriev I.V."/>
        </authorList>
    </citation>
    <scope>NUCLEOTIDE SEQUENCE</scope>
    <source>
        <strain evidence="8 10">CBS 781.70</strain>
    </source>
</reference>
<evidence type="ECO:0000313" key="10">
    <source>
        <dbReference type="RefSeq" id="XP_033537551.1"/>
    </source>
</evidence>
<evidence type="ECO:0000256" key="4">
    <source>
        <dbReference type="ARBA" id="ARBA00023136"/>
    </source>
</evidence>
<evidence type="ECO:0000313" key="9">
    <source>
        <dbReference type="Proteomes" id="UP000504638"/>
    </source>
</evidence>
<dbReference type="PANTHER" id="PTHR12265">
    <property type="entry name" value="TRANSMEMBRANE PROTEIN 53"/>
    <property type="match status" value="1"/>
</dbReference>
<dbReference type="PANTHER" id="PTHR12265:SF30">
    <property type="entry name" value="TRANSMEMBRANE PROTEIN 53"/>
    <property type="match status" value="1"/>
</dbReference>
<sequence>MSSASHAFRGFISLSPSTFYYIPSGRQSERNNGGHVANPDLIVICSWMGASYKNIAKHTAGYQKLFPESPIVLVTTSLSDMICRTKAQYNKTIEQAVAKIASLHQTTDGARAPRILLHLYSNGGAYAATQLADQYRLTPNGNNRPLPLTTMVLDSSPGRASYKRSLAAMMQTMPPNPVVRIIGFMIVHIVIVAEFLLDKVFHQPNMIERLRKSLLDTQRFQDGGSRLYLYSKADQMVWFSDVEDHVAEASKDWKVEAEMFQSSPHAGLILEDADRYWGAVRQAWRLGYQSR</sequence>
<name>A0A6G1GDD5_9PEZI</name>
<keyword evidence="3 7" id="KW-1133">Transmembrane helix</keyword>
<protein>
    <recommendedName>
        <fullName evidence="11">DUF829-domain-containing protein</fullName>
    </recommendedName>
</protein>
<evidence type="ECO:0000256" key="2">
    <source>
        <dbReference type="ARBA" id="ARBA00022692"/>
    </source>
</evidence>
<keyword evidence="9" id="KW-1185">Reference proteome</keyword>
<accession>A0A6G1GDD5</accession>
<evidence type="ECO:0008006" key="11">
    <source>
        <dbReference type="Google" id="ProtNLM"/>
    </source>
</evidence>
<evidence type="ECO:0000313" key="8">
    <source>
        <dbReference type="EMBL" id="KAF1815920.1"/>
    </source>
</evidence>
<comment type="subcellular location">
    <subcellularLocation>
        <location evidence="6">Endomembrane system</location>
        <topology evidence="6">Single-pass membrane protein</topology>
    </subcellularLocation>
    <subcellularLocation>
        <location evidence="1">Nucleus membrane</location>
    </subcellularLocation>
</comment>
<dbReference type="OrthoDB" id="77878at2759"/>
<proteinExistence type="predicted"/>
<gene>
    <name evidence="8 10" type="ORF">P152DRAFT_202113</name>
</gene>
<reference evidence="10" key="2">
    <citation type="submission" date="2020-04" db="EMBL/GenBank/DDBJ databases">
        <authorList>
            <consortium name="NCBI Genome Project"/>
        </authorList>
    </citation>
    <scope>NUCLEOTIDE SEQUENCE</scope>
    <source>
        <strain evidence="10">CBS 781.70</strain>
    </source>
</reference>
<dbReference type="GO" id="GO:0031965">
    <property type="term" value="C:nuclear membrane"/>
    <property type="evidence" value="ECO:0007669"/>
    <property type="project" value="UniProtKB-SubCell"/>
</dbReference>
<dbReference type="Proteomes" id="UP000504638">
    <property type="component" value="Unplaced"/>
</dbReference>
<keyword evidence="5" id="KW-0539">Nucleus</keyword>
<dbReference type="GeneID" id="54414916"/>
<evidence type="ECO:0000256" key="5">
    <source>
        <dbReference type="ARBA" id="ARBA00023242"/>
    </source>
</evidence>
<evidence type="ECO:0000256" key="1">
    <source>
        <dbReference type="ARBA" id="ARBA00004126"/>
    </source>
</evidence>